<feature type="compositionally biased region" description="Acidic residues" evidence="1">
    <location>
        <begin position="118"/>
        <end position="139"/>
    </location>
</feature>
<evidence type="ECO:0000256" key="1">
    <source>
        <dbReference type="SAM" id="MobiDB-lite"/>
    </source>
</evidence>
<protein>
    <recommendedName>
        <fullName evidence="2">DUF6532 domain-containing protein</fullName>
    </recommendedName>
</protein>
<evidence type="ECO:0000259" key="2">
    <source>
        <dbReference type="Pfam" id="PF20149"/>
    </source>
</evidence>
<feature type="region of interest" description="Disordered" evidence="1">
    <location>
        <begin position="248"/>
        <end position="269"/>
    </location>
</feature>
<dbReference type="InterPro" id="IPR045341">
    <property type="entry name" value="DUF6532"/>
</dbReference>
<dbReference type="AlphaFoldDB" id="A0A2G8SRH8"/>
<dbReference type="Pfam" id="PF20149">
    <property type="entry name" value="DUF6532"/>
    <property type="match status" value="1"/>
</dbReference>
<feature type="compositionally biased region" description="Basic and acidic residues" evidence="1">
    <location>
        <begin position="68"/>
        <end position="84"/>
    </location>
</feature>
<keyword evidence="4" id="KW-1185">Reference proteome</keyword>
<dbReference type="Proteomes" id="UP000230002">
    <property type="component" value="Unassembled WGS sequence"/>
</dbReference>
<proteinExistence type="predicted"/>
<sequence length="569" mass="61411">MPDITYRTSYLEQGTYACSVTPTVINDDYGQDMSSGEEEGSDADAPRDDDDQSESGDDPVLDDGGDDLEAHLAAERPIWQERDSSVPGKGKARAATTPAIKSTLLPADFDNSSGSEFEPFEDEDEDEDDTEEDELDEELGAGKVEVGRERRTVGSVASSTHPKKVKVLSKAQLARQQLETPTWKPSTSIVSMIPANTNCPSQCASQAGNPDPASRSAVSIMPSLTPTSVDSDVRPADGGEVLHVEASDHDGEHHDDDNDDDNTAPSPPVIDLVSNPPADYFVLVFPPGGGPLNISPQQSPVQAVLHGANATVIKNVVFENAFPDSFGRCKFVADALFEGAIVHDYTGLLERLKTDPPFLHSMSGVAKQHISNFRGTIKKAAEGFVHGFYGVGGLPPAECADKVSFMLENLTYVYPFIYEPGKRSVPWHKPYSHPCVLALLTSSFFQGPKSIAAKYPDLFPSSDPDRLREHEIPPSMLALVGVAIHAALAEWKSGVHRAIPFAADSFVDVYNEHMTTINGIKPKNLGGYHTMLHRLYKSASNITPIAEPVPASVSTALDRVDVDAMEVDE</sequence>
<evidence type="ECO:0000313" key="4">
    <source>
        <dbReference type="Proteomes" id="UP000230002"/>
    </source>
</evidence>
<gene>
    <name evidence="3" type="ORF">GSI_00011</name>
</gene>
<name>A0A2G8SRH8_9APHY</name>
<feature type="compositionally biased region" description="Acidic residues" evidence="1">
    <location>
        <begin position="35"/>
        <end position="67"/>
    </location>
</feature>
<comment type="caution">
    <text evidence="3">The sequence shown here is derived from an EMBL/GenBank/DDBJ whole genome shotgun (WGS) entry which is preliminary data.</text>
</comment>
<dbReference type="OrthoDB" id="3214739at2759"/>
<dbReference type="STRING" id="1077348.A0A2G8SRH8"/>
<reference evidence="3 4" key="1">
    <citation type="journal article" date="2015" name="Sci. Rep.">
        <title>Chromosome-level genome map provides insights into diverse defense mechanisms in the medicinal fungus Ganoderma sinense.</title>
        <authorList>
            <person name="Zhu Y."/>
            <person name="Xu J."/>
            <person name="Sun C."/>
            <person name="Zhou S."/>
            <person name="Xu H."/>
            <person name="Nelson D.R."/>
            <person name="Qian J."/>
            <person name="Song J."/>
            <person name="Luo H."/>
            <person name="Xiang L."/>
            <person name="Li Y."/>
            <person name="Xu Z."/>
            <person name="Ji A."/>
            <person name="Wang L."/>
            <person name="Lu S."/>
            <person name="Hayward A."/>
            <person name="Sun W."/>
            <person name="Li X."/>
            <person name="Schwartz D.C."/>
            <person name="Wang Y."/>
            <person name="Chen S."/>
        </authorList>
    </citation>
    <scope>NUCLEOTIDE SEQUENCE [LARGE SCALE GENOMIC DNA]</scope>
    <source>
        <strain evidence="3 4">ZZ0214-1</strain>
    </source>
</reference>
<evidence type="ECO:0000313" key="3">
    <source>
        <dbReference type="EMBL" id="PIL36323.1"/>
    </source>
</evidence>
<feature type="region of interest" description="Disordered" evidence="1">
    <location>
        <begin position="23"/>
        <end position="168"/>
    </location>
</feature>
<feature type="domain" description="DUF6532" evidence="2">
    <location>
        <begin position="313"/>
        <end position="518"/>
    </location>
</feature>
<accession>A0A2G8SRH8</accession>
<dbReference type="EMBL" id="AYKW01000001">
    <property type="protein sequence ID" value="PIL36323.1"/>
    <property type="molecule type" value="Genomic_DNA"/>
</dbReference>
<organism evidence="3 4">
    <name type="scientific">Ganoderma sinense ZZ0214-1</name>
    <dbReference type="NCBI Taxonomy" id="1077348"/>
    <lineage>
        <taxon>Eukaryota</taxon>
        <taxon>Fungi</taxon>
        <taxon>Dikarya</taxon>
        <taxon>Basidiomycota</taxon>
        <taxon>Agaricomycotina</taxon>
        <taxon>Agaricomycetes</taxon>
        <taxon>Polyporales</taxon>
        <taxon>Polyporaceae</taxon>
        <taxon>Ganoderma</taxon>
    </lineage>
</organism>